<reference evidence="2" key="1">
    <citation type="submission" date="2023-06" db="EMBL/GenBank/DDBJ databases">
        <title>Genomic of Parafulvivirga corallium.</title>
        <authorList>
            <person name="Wang G."/>
        </authorList>
    </citation>
    <scope>NUCLEOTIDE SEQUENCE</scope>
    <source>
        <strain evidence="2">BMA10</strain>
    </source>
</reference>
<evidence type="ECO:0000313" key="3">
    <source>
        <dbReference type="Proteomes" id="UP001172082"/>
    </source>
</evidence>
<dbReference type="Proteomes" id="UP001172082">
    <property type="component" value="Unassembled WGS sequence"/>
</dbReference>
<protein>
    <recommendedName>
        <fullName evidence="4">Outer membrane protein beta-barrel domain-containing protein</fullName>
    </recommendedName>
</protein>
<organism evidence="2 3">
    <name type="scientific">Splendidivirga corallicola</name>
    <dbReference type="NCBI Taxonomy" id="3051826"/>
    <lineage>
        <taxon>Bacteria</taxon>
        <taxon>Pseudomonadati</taxon>
        <taxon>Bacteroidota</taxon>
        <taxon>Cytophagia</taxon>
        <taxon>Cytophagales</taxon>
        <taxon>Splendidivirgaceae</taxon>
        <taxon>Splendidivirga</taxon>
    </lineage>
</organism>
<dbReference type="RefSeq" id="WP_346754465.1">
    <property type="nucleotide sequence ID" value="NZ_JAUJEA010000011.1"/>
</dbReference>
<evidence type="ECO:0000256" key="1">
    <source>
        <dbReference type="SAM" id="SignalP"/>
    </source>
</evidence>
<accession>A0ABT8KUH8</accession>
<keyword evidence="3" id="KW-1185">Reference proteome</keyword>
<feature type="signal peptide" evidence="1">
    <location>
        <begin position="1"/>
        <end position="20"/>
    </location>
</feature>
<sequence length="408" mass="47012">MKQFLLCALGLMNGWNLANAQNTKDTTAITILVIGLDSTRFSSNVFKIDDLAYYNDVPESEVIKHYSDAILEVFDRINTTNIHIEIPDNKVVQDIFRSEWFVERVNRKGETFLAIDMNQEAFKHILEFLKSKKSDYLLVLNYYEIFKKKVPEKISYDLKTKHFLDFELFNSELKSLRQERHSFTSSNIEAHLNQYYYARFAKDMMYWISADRQGNDKLSLEENYLNFREKTIKESFGFGASLGVDSPYGLFGILASRYLNNSMEFSGGIGYGFSGFNVGIGIRNHFTNFSDEIKRFPIKPFIGIHYSYATGNTFRLGGEKDEDGNQLDPDDVSEHEILSDHSIHFTSGLRYVFQNQAVLLNAGYAFAFGNHDALYLSGKQSSFREKFANLFAKGGLQISFTYIYYINN</sequence>
<dbReference type="EMBL" id="JAUJEA010000011">
    <property type="protein sequence ID" value="MDN5204442.1"/>
    <property type="molecule type" value="Genomic_DNA"/>
</dbReference>
<name>A0ABT8KUH8_9BACT</name>
<feature type="chain" id="PRO_5047296096" description="Outer membrane protein beta-barrel domain-containing protein" evidence="1">
    <location>
        <begin position="21"/>
        <end position="408"/>
    </location>
</feature>
<proteinExistence type="predicted"/>
<evidence type="ECO:0000313" key="2">
    <source>
        <dbReference type="EMBL" id="MDN5204442.1"/>
    </source>
</evidence>
<evidence type="ECO:0008006" key="4">
    <source>
        <dbReference type="Google" id="ProtNLM"/>
    </source>
</evidence>
<comment type="caution">
    <text evidence="2">The sequence shown here is derived from an EMBL/GenBank/DDBJ whole genome shotgun (WGS) entry which is preliminary data.</text>
</comment>
<keyword evidence="1" id="KW-0732">Signal</keyword>
<gene>
    <name evidence="2" type="ORF">QQ008_23820</name>
</gene>